<dbReference type="InterPro" id="IPR000023">
    <property type="entry name" value="Phosphofructokinase_dom"/>
</dbReference>
<comment type="subcellular location">
    <subcellularLocation>
        <location evidence="6">Cytoplasm</location>
    </subcellularLocation>
</comment>
<feature type="binding site" evidence="6">
    <location>
        <begin position="185"/>
        <end position="187"/>
    </location>
    <ligand>
        <name>substrate</name>
    </ligand>
</feature>
<comment type="similarity">
    <text evidence="6">Belongs to the phosphofructokinase type A (PFKA) family. PPi-dependent PFK group II subfamily. Clade 'B2' sub-subfamily.</text>
</comment>
<dbReference type="PIRSF" id="PIRSF036483">
    <property type="entry name" value="PFK_XF0274"/>
    <property type="match status" value="1"/>
</dbReference>
<dbReference type="EC" id="2.7.1.90" evidence="6"/>
<dbReference type="GO" id="GO:0047334">
    <property type="term" value="F:diphosphate-fructose-6-phosphate 1-phosphotransferase activity"/>
    <property type="evidence" value="ECO:0007669"/>
    <property type="project" value="UniProtKB-EC"/>
</dbReference>
<evidence type="ECO:0000313" key="8">
    <source>
        <dbReference type="EMBL" id="SDP68739.1"/>
    </source>
</evidence>
<dbReference type="Gene3D" id="3.40.50.450">
    <property type="match status" value="1"/>
</dbReference>
<dbReference type="GO" id="GO:0005737">
    <property type="term" value="C:cytoplasm"/>
    <property type="evidence" value="ECO:0007669"/>
    <property type="project" value="UniProtKB-SubCell"/>
</dbReference>
<feature type="binding site" evidence="6">
    <location>
        <position position="111"/>
    </location>
    <ligand>
        <name>Mg(2+)</name>
        <dbReference type="ChEBI" id="CHEBI:18420"/>
        <note>catalytic</note>
    </ligand>
</feature>
<keyword evidence="2 6" id="KW-0808">Transferase</keyword>
<keyword evidence="6" id="KW-0963">Cytoplasm</keyword>
<feature type="domain" description="Phosphofructokinase" evidence="7">
    <location>
        <begin position="4"/>
        <end position="320"/>
    </location>
</feature>
<comment type="cofactor">
    <cofactor evidence="1 6">
        <name>Mg(2+)</name>
        <dbReference type="ChEBI" id="CHEBI:18420"/>
    </cofactor>
</comment>
<dbReference type="UniPathway" id="UPA00109">
    <property type="reaction ID" value="UER00182"/>
</dbReference>
<feature type="site" description="Important for catalytic activity and substrate specificity; stabilizes the transition state when the phosphoryl donor is PPi; prevents ATP from binding by mimicking the alpha-phosphate group of ATP" evidence="6">
    <location>
        <position position="112"/>
    </location>
</feature>
<dbReference type="GO" id="GO:0003872">
    <property type="term" value="F:6-phosphofructokinase activity"/>
    <property type="evidence" value="ECO:0007669"/>
    <property type="project" value="UniProtKB-UniRule"/>
</dbReference>
<keyword evidence="4 6" id="KW-0418">Kinase</keyword>
<evidence type="ECO:0000256" key="5">
    <source>
        <dbReference type="ARBA" id="ARBA00022842"/>
    </source>
</evidence>
<keyword evidence="3 6" id="KW-0479">Metal-binding</keyword>
<accession>A0A1H0UR61</accession>
<feature type="binding site" evidence="6">
    <location>
        <position position="11"/>
    </location>
    <ligand>
        <name>diphosphate</name>
        <dbReference type="ChEBI" id="CHEBI:33019"/>
    </ligand>
</feature>
<dbReference type="Gene3D" id="3.40.50.460">
    <property type="entry name" value="Phosphofructokinase domain"/>
    <property type="match status" value="1"/>
</dbReference>
<dbReference type="HAMAP" id="MF_01978">
    <property type="entry name" value="Phosphofructokinase_II_B2"/>
    <property type="match status" value="1"/>
</dbReference>
<dbReference type="OrthoDB" id="9802503at2"/>
<comment type="subunit">
    <text evidence="6">Homodimer.</text>
</comment>
<feature type="site" description="Important for catalytic activity; stabilizes the transition state when the phosphoryl donor is PPi" evidence="6">
    <location>
        <position position="138"/>
    </location>
</feature>
<evidence type="ECO:0000313" key="9">
    <source>
        <dbReference type="Proteomes" id="UP000198597"/>
    </source>
</evidence>
<dbReference type="InterPro" id="IPR022953">
    <property type="entry name" value="ATP_PFK"/>
</dbReference>
<dbReference type="InterPro" id="IPR050929">
    <property type="entry name" value="PFKA"/>
</dbReference>
<dbReference type="GO" id="GO:0046872">
    <property type="term" value="F:metal ion binding"/>
    <property type="evidence" value="ECO:0007669"/>
    <property type="project" value="UniProtKB-KW"/>
</dbReference>
<dbReference type="GO" id="GO:0006002">
    <property type="term" value="P:fructose 6-phosphate metabolic process"/>
    <property type="evidence" value="ECO:0007669"/>
    <property type="project" value="InterPro"/>
</dbReference>
<keyword evidence="5 6" id="KW-0460">Magnesium</keyword>
<proteinExistence type="inferred from homology"/>
<evidence type="ECO:0000259" key="7">
    <source>
        <dbReference type="Pfam" id="PF00365"/>
    </source>
</evidence>
<protein>
    <recommendedName>
        <fullName evidence="6">Pyrophosphate--fructose 6-phosphate 1-phosphotransferase</fullName>
        <ecNumber evidence="6">2.7.1.90</ecNumber>
    </recommendedName>
    <alternativeName>
        <fullName evidence="6">6-phosphofructokinase, pyrophosphate dependent</fullName>
    </alternativeName>
    <alternativeName>
        <fullName evidence="6">PPi-dependent phosphofructokinase</fullName>
        <shortName evidence="6">PPi-PFK</shortName>
    </alternativeName>
    <alternativeName>
        <fullName evidence="6">Pyrophosphate-dependent 6-phosphofructose-1-kinase</fullName>
    </alternativeName>
</protein>
<dbReference type="EMBL" id="FNJM01000012">
    <property type="protein sequence ID" value="SDP68739.1"/>
    <property type="molecule type" value="Genomic_DNA"/>
</dbReference>
<dbReference type="PANTHER" id="PTHR45770">
    <property type="entry name" value="ATP-DEPENDENT 6-PHOSPHOFRUCTOKINASE 1"/>
    <property type="match status" value="1"/>
</dbReference>
<evidence type="ECO:0000256" key="3">
    <source>
        <dbReference type="ARBA" id="ARBA00022723"/>
    </source>
</evidence>
<feature type="active site" description="Proton acceptor" evidence="6">
    <location>
        <position position="141"/>
    </location>
</feature>
<sequence>MANCIIAQSGGPTSVINSSVVGLLKANKDLDLFDNVYGGLNGIEGILNGSLINLTTLSDEEIQIFRHTPSSGLGSCRYKMKNLEDGAEEYDKLLEILKANDIKAFFYVGGNDSMDTIAKLGKYAVETGLDIKFMGIPKTIDNDLMFTDHTPGFGSAAKFIATTILETYLDSSVYINNGIFILETMGRDTGWLAASACLAQINGKPVADFIYLPETAFDTDKFLSDVNQKFKEQNQVYIVVSEGIRNAEGTFVTEVEKQHDTFGHAQLGGVGNYLKHLIINSGITTRVKSLELGVLQRCAIHCASNVDLQEAYDAGYSALEFARDGMSGYMVGIKRDSNSPYKVSYFLVPADKIANNVKYFPTEWVNTAGNHLTEEALNYFTPLVNGEPSLILENYLPKFKSFNNPKNK</sequence>
<dbReference type="Pfam" id="PF00365">
    <property type="entry name" value="PFK"/>
    <property type="match status" value="1"/>
</dbReference>
<comment type="function">
    <text evidence="6">Catalyzes the phosphorylation of D-fructose 6-phosphate, the first committing step of glycolysis. Uses inorganic phosphate (PPi) as phosphoryl donor instead of ATP like common ATP-dependent phosphofructokinases (ATP-PFKs), which renders the reaction reversible, and can thus function both in glycolysis and gluconeogenesis. Consistently, PPi-PFK can replace the enzymes of both the forward (ATP-PFK) and reverse (fructose-bisphosphatase (FBPase)) reactions.</text>
</comment>
<name>A0A1H0UR61_9CLOT</name>
<dbReference type="AlphaFoldDB" id="A0A1H0UR61"/>
<comment type="caution">
    <text evidence="6">Lacks conserved residue(s) required for the propagation of feature annotation.</text>
</comment>
<keyword evidence="9" id="KW-1185">Reference proteome</keyword>
<evidence type="ECO:0000256" key="1">
    <source>
        <dbReference type="ARBA" id="ARBA00001946"/>
    </source>
</evidence>
<dbReference type="PRINTS" id="PR00476">
    <property type="entry name" value="PHFRCTKINASE"/>
</dbReference>
<organism evidence="8 9">
    <name type="scientific">Clostridium gasigenes</name>
    <dbReference type="NCBI Taxonomy" id="94869"/>
    <lineage>
        <taxon>Bacteria</taxon>
        <taxon>Bacillati</taxon>
        <taxon>Bacillota</taxon>
        <taxon>Clostridia</taxon>
        <taxon>Eubacteriales</taxon>
        <taxon>Clostridiaceae</taxon>
        <taxon>Clostridium</taxon>
    </lineage>
</organism>
<gene>
    <name evidence="6" type="primary">pfp</name>
    <name evidence="8" type="ORF">SAMN04488529_11244</name>
</gene>
<comment type="activity regulation">
    <text evidence="6">Non-allosteric.</text>
</comment>
<comment type="catalytic activity">
    <reaction evidence="6">
        <text>beta-D-fructose 6-phosphate + diphosphate = beta-D-fructose 1,6-bisphosphate + phosphate + H(+)</text>
        <dbReference type="Rhea" id="RHEA:13613"/>
        <dbReference type="ChEBI" id="CHEBI:15378"/>
        <dbReference type="ChEBI" id="CHEBI:32966"/>
        <dbReference type="ChEBI" id="CHEBI:33019"/>
        <dbReference type="ChEBI" id="CHEBI:43474"/>
        <dbReference type="ChEBI" id="CHEBI:57634"/>
        <dbReference type="EC" id="2.7.1.90"/>
    </reaction>
</comment>
<evidence type="ECO:0000256" key="6">
    <source>
        <dbReference type="HAMAP-Rule" id="MF_01978"/>
    </source>
</evidence>
<reference evidence="8 9" key="1">
    <citation type="submission" date="2016-10" db="EMBL/GenBank/DDBJ databases">
        <authorList>
            <person name="de Groot N.N."/>
        </authorList>
    </citation>
    <scope>NUCLEOTIDE SEQUENCE [LARGE SCALE GENOMIC DNA]</scope>
    <source>
        <strain evidence="8 9">DSM 12272</strain>
    </source>
</reference>
<feature type="binding site" evidence="6">
    <location>
        <begin position="139"/>
        <end position="141"/>
    </location>
    <ligand>
        <name>substrate</name>
    </ligand>
</feature>
<feature type="binding site" evidence="6">
    <location>
        <position position="242"/>
    </location>
    <ligand>
        <name>substrate</name>
    </ligand>
</feature>
<dbReference type="STRING" id="94869.SAMN04488529_11244"/>
<dbReference type="NCBIfam" id="NF010675">
    <property type="entry name" value="PRK14072.1"/>
    <property type="match status" value="1"/>
</dbReference>
<dbReference type="RefSeq" id="WP_089971754.1">
    <property type="nucleotide sequence ID" value="NZ_FNJM01000012.1"/>
</dbReference>
<comment type="pathway">
    <text evidence="6">Carbohydrate degradation; glycolysis; D-glyceraldehyde 3-phosphate and glycerone phosphate from D-glucose: step 3/4.</text>
</comment>
<dbReference type="InterPro" id="IPR035966">
    <property type="entry name" value="PKF_sf"/>
</dbReference>
<dbReference type="SUPFAM" id="SSF53784">
    <property type="entry name" value="Phosphofructokinase"/>
    <property type="match status" value="1"/>
</dbReference>
<keyword evidence="6" id="KW-0324">Glycolysis</keyword>
<dbReference type="Proteomes" id="UP000198597">
    <property type="component" value="Unassembled WGS sequence"/>
</dbReference>
<evidence type="ECO:0000256" key="4">
    <source>
        <dbReference type="ARBA" id="ARBA00022777"/>
    </source>
</evidence>
<evidence type="ECO:0000256" key="2">
    <source>
        <dbReference type="ARBA" id="ARBA00022679"/>
    </source>
</evidence>
<dbReference type="InterPro" id="IPR011404">
    <property type="entry name" value="PPi-PFK"/>
</dbReference>